<dbReference type="GO" id="GO:0003700">
    <property type="term" value="F:DNA-binding transcription factor activity"/>
    <property type="evidence" value="ECO:0007669"/>
    <property type="project" value="InterPro"/>
</dbReference>
<protein>
    <submittedName>
        <fullName evidence="5">Hydrogen peroxide-inducible genes activator</fullName>
    </submittedName>
</protein>
<dbReference type="SUPFAM" id="SSF53850">
    <property type="entry name" value="Periplasmic binding protein-like II"/>
    <property type="match status" value="1"/>
</dbReference>
<keyword evidence="2" id="KW-0805">Transcription regulation</keyword>
<dbReference type="Proteomes" id="UP000239650">
    <property type="component" value="Unassembled WGS sequence"/>
</dbReference>
<sequence>MKIKDLEYFVALIKLKNFTAVADQFGVSQPTITYAVKRLEEEFDTKLIRRDQSHQSIIITDSGEQLNRHAVNILNEIQLTTNDMQNLSATELRFGLPPIIGTYYFSKLAQKLVKAGSIQHFATVDGGSTELLASLEAGRLDAALLGSATPLENDALTAEIIEQHHFKIVVSPKSPLATAKKVAFRDLANENFIMLAEGFVHPVVFDTLSTMNQMNPDIIYQTNDVSILKSMVHENVGVGFLTETAITPADDLIVLDLLDQPQPTFYISLAYRKTQLFSATQQALLGTLTTAAKEYRLEQQNSDTNL</sequence>
<comment type="similarity">
    <text evidence="1">Belongs to the LysR transcriptional regulatory family.</text>
</comment>
<dbReference type="PANTHER" id="PTHR30419">
    <property type="entry name" value="HTH-TYPE TRANSCRIPTIONAL REGULATOR YBHD"/>
    <property type="match status" value="1"/>
</dbReference>
<evidence type="ECO:0000256" key="1">
    <source>
        <dbReference type="ARBA" id="ARBA00009437"/>
    </source>
</evidence>
<evidence type="ECO:0000313" key="5">
    <source>
        <dbReference type="EMBL" id="SPE23558.1"/>
    </source>
</evidence>
<dbReference type="GO" id="GO:0005829">
    <property type="term" value="C:cytosol"/>
    <property type="evidence" value="ECO:0007669"/>
    <property type="project" value="TreeGrafter"/>
</dbReference>
<organism evidence="5 6">
    <name type="scientific">Latilactobacillus sakei</name>
    <name type="common">Lactobacillus sakei</name>
    <dbReference type="NCBI Taxonomy" id="1599"/>
    <lineage>
        <taxon>Bacteria</taxon>
        <taxon>Bacillati</taxon>
        <taxon>Bacillota</taxon>
        <taxon>Bacilli</taxon>
        <taxon>Lactobacillales</taxon>
        <taxon>Lactobacillaceae</taxon>
        <taxon>Latilactobacillus</taxon>
    </lineage>
</organism>
<evidence type="ECO:0000256" key="3">
    <source>
        <dbReference type="ARBA" id="ARBA00023125"/>
    </source>
</evidence>
<dbReference type="Pfam" id="PF03466">
    <property type="entry name" value="LysR_substrate"/>
    <property type="match status" value="1"/>
</dbReference>
<dbReference type="InterPro" id="IPR000847">
    <property type="entry name" value="LysR_HTH_N"/>
</dbReference>
<accession>A0A9N7IYT1</accession>
<dbReference type="InterPro" id="IPR050950">
    <property type="entry name" value="HTH-type_LysR_regulators"/>
</dbReference>
<dbReference type="Pfam" id="PF00126">
    <property type="entry name" value="HTH_1"/>
    <property type="match status" value="1"/>
</dbReference>
<dbReference type="Gene3D" id="1.10.10.10">
    <property type="entry name" value="Winged helix-like DNA-binding domain superfamily/Winged helix DNA-binding domain"/>
    <property type="match status" value="1"/>
</dbReference>
<gene>
    <name evidence="5" type="primary">oxyR</name>
    <name evidence="5" type="ORF">LAS9267_02022</name>
</gene>
<dbReference type="CDD" id="cd08437">
    <property type="entry name" value="PBP2_MleR"/>
    <property type="match status" value="1"/>
</dbReference>
<proteinExistence type="inferred from homology"/>
<dbReference type="SUPFAM" id="SSF46785">
    <property type="entry name" value="Winged helix' DNA-binding domain"/>
    <property type="match status" value="1"/>
</dbReference>
<dbReference type="GO" id="GO:0003677">
    <property type="term" value="F:DNA binding"/>
    <property type="evidence" value="ECO:0007669"/>
    <property type="project" value="UniProtKB-KW"/>
</dbReference>
<dbReference type="EMBL" id="OKRC01000014">
    <property type="protein sequence ID" value="SPE23558.1"/>
    <property type="molecule type" value="Genomic_DNA"/>
</dbReference>
<name>A0A9N7IYT1_LATSK</name>
<evidence type="ECO:0000256" key="2">
    <source>
        <dbReference type="ARBA" id="ARBA00023015"/>
    </source>
</evidence>
<dbReference type="RefSeq" id="WP_016264692.1">
    <property type="nucleotide sequence ID" value="NZ_BJLN01000019.1"/>
</dbReference>
<keyword evidence="3" id="KW-0238">DNA-binding</keyword>
<dbReference type="AlphaFoldDB" id="A0A9N7IYT1"/>
<evidence type="ECO:0000256" key="4">
    <source>
        <dbReference type="ARBA" id="ARBA00023163"/>
    </source>
</evidence>
<evidence type="ECO:0000313" key="6">
    <source>
        <dbReference type="Proteomes" id="UP000239650"/>
    </source>
</evidence>
<dbReference type="PRINTS" id="PR00039">
    <property type="entry name" value="HTHLYSR"/>
</dbReference>
<dbReference type="InterPro" id="IPR036390">
    <property type="entry name" value="WH_DNA-bd_sf"/>
</dbReference>
<comment type="caution">
    <text evidence="5">The sequence shown here is derived from an EMBL/GenBank/DDBJ whole genome shotgun (WGS) entry which is preliminary data.</text>
</comment>
<dbReference type="PROSITE" id="PS50931">
    <property type="entry name" value="HTH_LYSR"/>
    <property type="match status" value="1"/>
</dbReference>
<keyword evidence="4" id="KW-0804">Transcription</keyword>
<dbReference type="InterPro" id="IPR036388">
    <property type="entry name" value="WH-like_DNA-bd_sf"/>
</dbReference>
<dbReference type="InterPro" id="IPR005119">
    <property type="entry name" value="LysR_subst-bd"/>
</dbReference>
<reference evidence="5 6" key="1">
    <citation type="submission" date="2018-02" db="EMBL/GenBank/DDBJ databases">
        <authorList>
            <person name="Rodrigo-Torres L."/>
            <person name="Arahal R. D."/>
            <person name="Lucena T."/>
        </authorList>
    </citation>
    <scope>NUCLEOTIDE SEQUENCE [LARGE SCALE GENOMIC DNA]</scope>
    <source>
        <strain evidence="5 6">CECT 9267</strain>
    </source>
</reference>
<dbReference type="GeneID" id="57133299"/>
<dbReference type="Gene3D" id="3.40.190.10">
    <property type="entry name" value="Periplasmic binding protein-like II"/>
    <property type="match status" value="2"/>
</dbReference>